<organism evidence="9 10">
    <name type="scientific">Candidatus Mediterraneibacter stercoravium</name>
    <dbReference type="NCBI Taxonomy" id="2838685"/>
    <lineage>
        <taxon>Bacteria</taxon>
        <taxon>Bacillati</taxon>
        <taxon>Bacillota</taxon>
        <taxon>Clostridia</taxon>
        <taxon>Lachnospirales</taxon>
        <taxon>Lachnospiraceae</taxon>
        <taxon>Mediterraneibacter</taxon>
    </lineage>
</organism>
<dbReference type="Proteomes" id="UP000824116">
    <property type="component" value="Unassembled WGS sequence"/>
</dbReference>
<evidence type="ECO:0000256" key="6">
    <source>
        <dbReference type="ARBA" id="ARBA00023136"/>
    </source>
</evidence>
<dbReference type="GO" id="GO:0055085">
    <property type="term" value="P:transmembrane transport"/>
    <property type="evidence" value="ECO:0007669"/>
    <property type="project" value="InterPro"/>
</dbReference>
<dbReference type="CDD" id="cd06261">
    <property type="entry name" value="TM_PBP2"/>
    <property type="match status" value="1"/>
</dbReference>
<reference evidence="9" key="1">
    <citation type="journal article" date="2021" name="PeerJ">
        <title>Extensive microbial diversity within the chicken gut microbiome revealed by metagenomics and culture.</title>
        <authorList>
            <person name="Gilroy R."/>
            <person name="Ravi A."/>
            <person name="Getino M."/>
            <person name="Pursley I."/>
            <person name="Horton D.L."/>
            <person name="Alikhan N.F."/>
            <person name="Baker D."/>
            <person name="Gharbi K."/>
            <person name="Hall N."/>
            <person name="Watson M."/>
            <person name="Adriaenssens E.M."/>
            <person name="Foster-Nyarko E."/>
            <person name="Jarju S."/>
            <person name="Secka A."/>
            <person name="Antonio M."/>
            <person name="Oren A."/>
            <person name="Chaudhuri R.R."/>
            <person name="La Ragione R."/>
            <person name="Hildebrand F."/>
            <person name="Pallen M.J."/>
        </authorList>
    </citation>
    <scope>NUCLEOTIDE SEQUENCE</scope>
    <source>
        <strain evidence="9">CHK196-3914</strain>
    </source>
</reference>
<keyword evidence="2 7" id="KW-0813">Transport</keyword>
<dbReference type="InterPro" id="IPR035906">
    <property type="entry name" value="MetI-like_sf"/>
</dbReference>
<comment type="similarity">
    <text evidence="7">Belongs to the binding-protein-dependent transport system permease family.</text>
</comment>
<feature type="domain" description="ABC transmembrane type-1" evidence="8">
    <location>
        <begin position="58"/>
        <end position="242"/>
    </location>
</feature>
<dbReference type="AlphaFoldDB" id="A0A9D2GBQ9"/>
<evidence type="ECO:0000313" key="9">
    <source>
        <dbReference type="EMBL" id="HIZ75811.1"/>
    </source>
</evidence>
<dbReference type="GO" id="GO:0005886">
    <property type="term" value="C:plasma membrane"/>
    <property type="evidence" value="ECO:0007669"/>
    <property type="project" value="UniProtKB-SubCell"/>
</dbReference>
<protein>
    <submittedName>
        <fullName evidence="9">ABC transporter permease subunit</fullName>
    </submittedName>
</protein>
<dbReference type="PANTHER" id="PTHR30151">
    <property type="entry name" value="ALKANE SULFONATE ABC TRANSPORTER-RELATED, MEMBRANE SUBUNIT"/>
    <property type="match status" value="1"/>
</dbReference>
<accession>A0A9D2GBQ9</accession>
<evidence type="ECO:0000313" key="10">
    <source>
        <dbReference type="Proteomes" id="UP000824116"/>
    </source>
</evidence>
<feature type="transmembrane region" description="Helical" evidence="7">
    <location>
        <begin position="103"/>
        <end position="119"/>
    </location>
</feature>
<keyword evidence="3" id="KW-1003">Cell membrane</keyword>
<keyword evidence="6 7" id="KW-0472">Membrane</keyword>
<dbReference type="EMBL" id="DXAY01000264">
    <property type="protein sequence ID" value="HIZ75811.1"/>
    <property type="molecule type" value="Genomic_DNA"/>
</dbReference>
<evidence type="ECO:0000256" key="4">
    <source>
        <dbReference type="ARBA" id="ARBA00022692"/>
    </source>
</evidence>
<feature type="transmembrane region" description="Helical" evidence="7">
    <location>
        <begin position="58"/>
        <end position="91"/>
    </location>
</feature>
<evidence type="ECO:0000256" key="1">
    <source>
        <dbReference type="ARBA" id="ARBA00004651"/>
    </source>
</evidence>
<keyword evidence="4 7" id="KW-0812">Transmembrane</keyword>
<name>A0A9D2GBQ9_9FIRM</name>
<dbReference type="PANTHER" id="PTHR30151:SF0">
    <property type="entry name" value="ABC TRANSPORTER PERMEASE PROTEIN MJ0413-RELATED"/>
    <property type="match status" value="1"/>
</dbReference>
<feature type="transmembrane region" description="Helical" evidence="7">
    <location>
        <begin position="125"/>
        <end position="142"/>
    </location>
</feature>
<feature type="transmembrane region" description="Helical" evidence="7">
    <location>
        <begin position="224"/>
        <end position="246"/>
    </location>
</feature>
<evidence type="ECO:0000259" key="8">
    <source>
        <dbReference type="PROSITE" id="PS50928"/>
    </source>
</evidence>
<feature type="transmembrane region" description="Helical" evidence="7">
    <location>
        <begin position="179"/>
        <end position="204"/>
    </location>
</feature>
<reference evidence="9" key="2">
    <citation type="submission" date="2021-04" db="EMBL/GenBank/DDBJ databases">
        <authorList>
            <person name="Gilroy R."/>
        </authorList>
    </citation>
    <scope>NUCLEOTIDE SEQUENCE</scope>
    <source>
        <strain evidence="9">CHK196-3914</strain>
    </source>
</reference>
<comment type="subcellular location">
    <subcellularLocation>
        <location evidence="1 7">Cell membrane</location>
        <topology evidence="1 7">Multi-pass membrane protein</topology>
    </subcellularLocation>
</comment>
<sequence length="257" mass="28897">MTSTISSNRKKSKIKLWAAAVWLIVWQVVSMRIGQEILLVSPVAVIRRLLELVQTAVFWQSLACSFLRILAGFLLGMISGVLLAAAAAVFLRIDELLEPFVQTVKSIPVASFIILVLIWVSPENLSVIISLLMVFPVIYTNVRDGIRSMDRKLTEMAELFAIPISYRIRYIYASQILPFFRAGCTLALGLCWKSGIAAEVIGLPENTIGENLYNAKIYLNTPDLFAWTLVIVVISVLFERFFLWLIDLGVKRVERMG</sequence>
<keyword evidence="5 7" id="KW-1133">Transmembrane helix</keyword>
<dbReference type="PROSITE" id="PS50928">
    <property type="entry name" value="ABC_TM1"/>
    <property type="match status" value="1"/>
</dbReference>
<dbReference type="Gene3D" id="1.10.3720.10">
    <property type="entry name" value="MetI-like"/>
    <property type="match status" value="1"/>
</dbReference>
<dbReference type="SUPFAM" id="SSF161098">
    <property type="entry name" value="MetI-like"/>
    <property type="match status" value="1"/>
</dbReference>
<dbReference type="InterPro" id="IPR000515">
    <property type="entry name" value="MetI-like"/>
</dbReference>
<evidence type="ECO:0000256" key="7">
    <source>
        <dbReference type="RuleBase" id="RU363032"/>
    </source>
</evidence>
<dbReference type="Pfam" id="PF00528">
    <property type="entry name" value="BPD_transp_1"/>
    <property type="match status" value="1"/>
</dbReference>
<gene>
    <name evidence="9" type="ORF">H9723_11325</name>
</gene>
<evidence type="ECO:0000256" key="5">
    <source>
        <dbReference type="ARBA" id="ARBA00022989"/>
    </source>
</evidence>
<comment type="caution">
    <text evidence="9">The sequence shown here is derived from an EMBL/GenBank/DDBJ whole genome shotgun (WGS) entry which is preliminary data.</text>
</comment>
<evidence type="ECO:0000256" key="2">
    <source>
        <dbReference type="ARBA" id="ARBA00022448"/>
    </source>
</evidence>
<proteinExistence type="inferred from homology"/>
<evidence type="ECO:0000256" key="3">
    <source>
        <dbReference type="ARBA" id="ARBA00022475"/>
    </source>
</evidence>